<sequence length="277" mass="30849">MKKNRNFLTLLAVQIILTALYAIPAFASEILFVSPTRVNLSEKSKVAVMNVTNMSNLDRTYTVGVKDIIMLEKGVTQTVDNFDYSAKKMLRFFPRQFTIPAGQKQSVRIMAKMPADTPDGQYHSHVYFLEDSTKQSKPEVEGLAVASGQAVTSVPLAYSVMMPVTLSKGKVETSVNWIDPKISKSVKPGAQPGTYTVSMQLTRSGNGQGVAFFDVLYDSKQIGKRRTAYIYREIDKRDYKFDFKLPEGIQGGKIQLRLLTGEKSKPDLVQETSLSIP</sequence>
<comment type="caution">
    <text evidence="1">The sequence shown here is derived from an EMBL/GenBank/DDBJ whole genome shotgun (WGS) entry which is preliminary data.</text>
</comment>
<protein>
    <recommendedName>
        <fullName evidence="3">Pili assembly chaperone N-terminal domain-containing protein</fullName>
    </recommendedName>
</protein>
<dbReference type="Gene3D" id="2.60.40.10">
    <property type="entry name" value="Immunoglobulins"/>
    <property type="match status" value="1"/>
</dbReference>
<dbReference type="InterPro" id="IPR013783">
    <property type="entry name" value="Ig-like_fold"/>
</dbReference>
<dbReference type="EMBL" id="QFOT01000001">
    <property type="protein sequence ID" value="PZP57481.1"/>
    <property type="molecule type" value="Genomic_DNA"/>
</dbReference>
<proteinExistence type="predicted"/>
<dbReference type="InterPro" id="IPR008962">
    <property type="entry name" value="PapD-like_sf"/>
</dbReference>
<evidence type="ECO:0000313" key="2">
    <source>
        <dbReference type="Proteomes" id="UP000249739"/>
    </source>
</evidence>
<dbReference type="SUPFAM" id="SSF49354">
    <property type="entry name" value="PapD-like"/>
    <property type="match status" value="1"/>
</dbReference>
<dbReference type="Proteomes" id="UP000249739">
    <property type="component" value="Unassembled WGS sequence"/>
</dbReference>
<dbReference type="AlphaFoldDB" id="A0A2W5FNE3"/>
<accession>A0A2W5FNE3</accession>
<organism evidence="1 2">
    <name type="scientific">Micavibrio aeruginosavorus</name>
    <dbReference type="NCBI Taxonomy" id="349221"/>
    <lineage>
        <taxon>Bacteria</taxon>
        <taxon>Pseudomonadati</taxon>
        <taxon>Bdellovibrionota</taxon>
        <taxon>Bdellovibrionia</taxon>
        <taxon>Bdellovibrionales</taxon>
        <taxon>Pseudobdellovibrionaceae</taxon>
        <taxon>Micavibrio</taxon>
    </lineage>
</organism>
<evidence type="ECO:0000313" key="1">
    <source>
        <dbReference type="EMBL" id="PZP57481.1"/>
    </source>
</evidence>
<gene>
    <name evidence="1" type="ORF">DI586_00150</name>
</gene>
<name>A0A2W5FNE3_9BACT</name>
<evidence type="ECO:0008006" key="3">
    <source>
        <dbReference type="Google" id="ProtNLM"/>
    </source>
</evidence>
<reference evidence="1 2" key="1">
    <citation type="submission" date="2017-08" db="EMBL/GenBank/DDBJ databases">
        <title>Infants hospitalized years apart are colonized by the same room-sourced microbial strains.</title>
        <authorList>
            <person name="Brooks B."/>
            <person name="Olm M.R."/>
            <person name="Firek B.A."/>
            <person name="Baker R."/>
            <person name="Thomas B.C."/>
            <person name="Morowitz M.J."/>
            <person name="Banfield J.F."/>
        </authorList>
    </citation>
    <scope>NUCLEOTIDE SEQUENCE [LARGE SCALE GENOMIC DNA]</scope>
    <source>
        <strain evidence="1">S2_006_000_R2_64</strain>
    </source>
</reference>